<keyword evidence="9 13" id="KW-0472">Membrane</keyword>
<dbReference type="SMART" id="SM00409">
    <property type="entry name" value="IG"/>
    <property type="match status" value="4"/>
</dbReference>
<reference evidence="16" key="1">
    <citation type="submission" date="2018-06" db="EMBL/GenBank/DDBJ databases">
        <title>Genome assembly of Danube salmon.</title>
        <authorList>
            <person name="Macqueen D.J."/>
            <person name="Gundappa M.K."/>
        </authorList>
    </citation>
    <scope>NUCLEOTIDE SEQUENCE [LARGE SCALE GENOMIC DNA]</scope>
</reference>
<dbReference type="InterPro" id="IPR013098">
    <property type="entry name" value="Ig_I-set"/>
</dbReference>
<dbReference type="AlphaFoldDB" id="A0A4W5KXK1"/>
<dbReference type="CDD" id="cd05759">
    <property type="entry name" value="IgI_2_KIRREL3-like"/>
    <property type="match status" value="1"/>
</dbReference>
<evidence type="ECO:0000256" key="5">
    <source>
        <dbReference type="ARBA" id="ARBA00022692"/>
    </source>
</evidence>
<evidence type="ECO:0000259" key="14">
    <source>
        <dbReference type="PROSITE" id="PS50835"/>
    </source>
</evidence>
<dbReference type="SMART" id="SM00408">
    <property type="entry name" value="IGc2"/>
    <property type="match status" value="4"/>
</dbReference>
<evidence type="ECO:0000256" key="7">
    <source>
        <dbReference type="ARBA" id="ARBA00022737"/>
    </source>
</evidence>
<evidence type="ECO:0000313" key="16">
    <source>
        <dbReference type="Proteomes" id="UP000314982"/>
    </source>
</evidence>
<evidence type="ECO:0000256" key="1">
    <source>
        <dbReference type="ARBA" id="ARBA00004251"/>
    </source>
</evidence>
<evidence type="ECO:0000256" key="4">
    <source>
        <dbReference type="ARBA" id="ARBA00022553"/>
    </source>
</evidence>
<keyword evidence="6" id="KW-0732">Signal</keyword>
<sequence>MGIATQAAYFSQQPQDQVVVSSQSVTLPCVIVGYRGMVQWTKDGLALGGERDLPGWTRYSLMGDPLSGEHSLMIDSAELVDDAVYECQATQAGLRSHRAKLTVLVPPTDPVVEGGPIIRVKAHTPYNLTCRASGAKPAAEITWYRDGEVMDTAIYSKTRMEDGKRELAVSMLPVVPEDKDSGRTYTCRVLNPAAPAGLQTSITINVQHPPSVTLSVQPQTVMEGAKVLFICSASANPEITGYRWSKGGVPISEANGDSLEVTVDHSYFTDPVSCEVSNSVGSTNVSTLVDVQFGPRLLSEPKPMKVDIGMDAAFTCTWTGNPPLTLAWTKQGSSVVLSNGNTLQLKAVTQEDAGTYTCKAIVPRIGVAERDVTLTVNDVTLSSGSSGRFSVQTVTSDHGVLSSLVLSETLAQDFQLRYNCTAWNRFGTGTALVTLKEQEALPMLIIIGAAVGGGCVLLICVVTLVSLCCRHTGKGEVEGQIWAIPGLGYIPCQFTLFKEMN</sequence>
<dbReference type="Proteomes" id="UP000314982">
    <property type="component" value="Unassembled WGS sequence"/>
</dbReference>
<feature type="transmembrane region" description="Helical" evidence="13">
    <location>
        <begin position="440"/>
        <end position="465"/>
    </location>
</feature>
<dbReference type="GO" id="GO:0098609">
    <property type="term" value="P:cell-cell adhesion"/>
    <property type="evidence" value="ECO:0007669"/>
    <property type="project" value="TreeGrafter"/>
</dbReference>
<proteinExistence type="inferred from homology"/>
<evidence type="ECO:0000256" key="8">
    <source>
        <dbReference type="ARBA" id="ARBA00022989"/>
    </source>
</evidence>
<feature type="domain" description="Ig-like" evidence="14">
    <location>
        <begin position="295"/>
        <end position="375"/>
    </location>
</feature>
<dbReference type="FunFam" id="2.60.40.10:FF:000077">
    <property type="entry name" value="Kirre like nephrin family adhesion molecule 3"/>
    <property type="match status" value="1"/>
</dbReference>
<dbReference type="InterPro" id="IPR003599">
    <property type="entry name" value="Ig_sub"/>
</dbReference>
<dbReference type="PROSITE" id="PS50835">
    <property type="entry name" value="IG_LIKE"/>
    <property type="match status" value="4"/>
</dbReference>
<evidence type="ECO:0000256" key="13">
    <source>
        <dbReference type="SAM" id="Phobius"/>
    </source>
</evidence>
<dbReference type="SUPFAM" id="SSF48726">
    <property type="entry name" value="Immunoglobulin"/>
    <property type="match status" value="4"/>
</dbReference>
<dbReference type="Pfam" id="PF13927">
    <property type="entry name" value="Ig_3"/>
    <property type="match status" value="1"/>
</dbReference>
<evidence type="ECO:0000256" key="9">
    <source>
        <dbReference type="ARBA" id="ARBA00023136"/>
    </source>
</evidence>
<evidence type="ECO:0000256" key="6">
    <source>
        <dbReference type="ARBA" id="ARBA00022729"/>
    </source>
</evidence>
<dbReference type="Gene3D" id="2.60.40.10">
    <property type="entry name" value="Immunoglobulins"/>
    <property type="match status" value="5"/>
</dbReference>
<evidence type="ECO:0000256" key="2">
    <source>
        <dbReference type="ARBA" id="ARBA00008637"/>
    </source>
</evidence>
<reference evidence="15" key="2">
    <citation type="submission" date="2025-08" db="UniProtKB">
        <authorList>
            <consortium name="Ensembl"/>
        </authorList>
    </citation>
    <scope>IDENTIFICATION</scope>
</reference>
<feature type="domain" description="Ig-like" evidence="14">
    <location>
        <begin position="8"/>
        <end position="91"/>
    </location>
</feature>
<feature type="domain" description="Ig-like" evidence="14">
    <location>
        <begin position="99"/>
        <end position="205"/>
    </location>
</feature>
<dbReference type="GO" id="GO:0050839">
    <property type="term" value="F:cell adhesion molecule binding"/>
    <property type="evidence" value="ECO:0007669"/>
    <property type="project" value="TreeGrafter"/>
</dbReference>
<reference evidence="15" key="3">
    <citation type="submission" date="2025-09" db="UniProtKB">
        <authorList>
            <consortium name="Ensembl"/>
        </authorList>
    </citation>
    <scope>IDENTIFICATION</scope>
</reference>
<evidence type="ECO:0000256" key="10">
    <source>
        <dbReference type="ARBA" id="ARBA00023157"/>
    </source>
</evidence>
<keyword evidence="16" id="KW-1185">Reference proteome</keyword>
<dbReference type="GO" id="GO:0005886">
    <property type="term" value="C:plasma membrane"/>
    <property type="evidence" value="ECO:0007669"/>
    <property type="project" value="UniProtKB-SubCell"/>
</dbReference>
<keyword evidence="10" id="KW-1015">Disulfide bond</keyword>
<keyword evidence="3" id="KW-1003">Cell membrane</keyword>
<dbReference type="Ensembl" id="ENSHHUT00000022978.1">
    <property type="protein sequence ID" value="ENSHHUP00000022148.1"/>
    <property type="gene ID" value="ENSHHUG00000013863.1"/>
</dbReference>
<keyword evidence="7" id="KW-0677">Repeat</keyword>
<dbReference type="GeneTree" id="ENSGT00940000160603"/>
<protein>
    <submittedName>
        <fullName evidence="15">Kirre like nephrin family adhesion molecule 3, like</fullName>
    </submittedName>
</protein>
<evidence type="ECO:0000256" key="3">
    <source>
        <dbReference type="ARBA" id="ARBA00022475"/>
    </source>
</evidence>
<dbReference type="FunFam" id="2.60.40.10:FF:000103">
    <property type="entry name" value="Kirre like nephrin family adhesion molecule 3"/>
    <property type="match status" value="1"/>
</dbReference>
<dbReference type="InterPro" id="IPR007110">
    <property type="entry name" value="Ig-like_dom"/>
</dbReference>
<dbReference type="Pfam" id="PF07679">
    <property type="entry name" value="I-set"/>
    <property type="match status" value="1"/>
</dbReference>
<dbReference type="Pfam" id="PF08205">
    <property type="entry name" value="C2-set_2"/>
    <property type="match status" value="1"/>
</dbReference>
<keyword evidence="12" id="KW-0393">Immunoglobulin domain</keyword>
<evidence type="ECO:0000256" key="11">
    <source>
        <dbReference type="ARBA" id="ARBA00023180"/>
    </source>
</evidence>
<comment type="similarity">
    <text evidence="2">Belongs to the immunoglobulin superfamily.</text>
</comment>
<comment type="subcellular location">
    <subcellularLocation>
        <location evidence="1">Cell membrane</location>
        <topology evidence="1">Single-pass type I membrane protein</topology>
    </subcellularLocation>
</comment>
<dbReference type="FunFam" id="2.60.40.10:FF:000232">
    <property type="entry name" value="Kirre like nephrin family adhesion molecule 1"/>
    <property type="match status" value="1"/>
</dbReference>
<dbReference type="FunFam" id="2.60.40.10:FF:000170">
    <property type="entry name" value="Kirre like nephrin family adhesion molecule 3"/>
    <property type="match status" value="1"/>
</dbReference>
<dbReference type="PANTHER" id="PTHR11640">
    <property type="entry name" value="NEPHRIN"/>
    <property type="match status" value="1"/>
</dbReference>
<organism evidence="15 16">
    <name type="scientific">Hucho hucho</name>
    <name type="common">huchen</name>
    <dbReference type="NCBI Taxonomy" id="62062"/>
    <lineage>
        <taxon>Eukaryota</taxon>
        <taxon>Metazoa</taxon>
        <taxon>Chordata</taxon>
        <taxon>Craniata</taxon>
        <taxon>Vertebrata</taxon>
        <taxon>Euteleostomi</taxon>
        <taxon>Actinopterygii</taxon>
        <taxon>Neopterygii</taxon>
        <taxon>Teleostei</taxon>
        <taxon>Protacanthopterygii</taxon>
        <taxon>Salmoniformes</taxon>
        <taxon>Salmonidae</taxon>
        <taxon>Salmoninae</taxon>
        <taxon>Hucho</taxon>
    </lineage>
</organism>
<keyword evidence="11" id="KW-0325">Glycoprotein</keyword>
<keyword evidence="5 13" id="KW-0812">Transmembrane</keyword>
<keyword evidence="4" id="KW-0597">Phosphoprotein</keyword>
<name>A0A4W5KXK1_9TELE</name>
<dbReference type="InterPro" id="IPR036179">
    <property type="entry name" value="Ig-like_dom_sf"/>
</dbReference>
<feature type="domain" description="Ig-like" evidence="14">
    <location>
        <begin position="210"/>
        <end position="286"/>
    </location>
</feature>
<dbReference type="InterPro" id="IPR003598">
    <property type="entry name" value="Ig_sub2"/>
</dbReference>
<evidence type="ECO:0000256" key="12">
    <source>
        <dbReference type="ARBA" id="ARBA00023319"/>
    </source>
</evidence>
<dbReference type="Pfam" id="PF13895">
    <property type="entry name" value="Ig_2"/>
    <property type="match status" value="1"/>
</dbReference>
<dbReference type="InterPro" id="IPR013162">
    <property type="entry name" value="CD80_C2-set"/>
</dbReference>
<dbReference type="PANTHER" id="PTHR11640:SF51">
    <property type="entry name" value="KIN OF IRRE-LIKE PROTEIN 2"/>
    <property type="match status" value="1"/>
</dbReference>
<keyword evidence="8 13" id="KW-1133">Transmembrane helix</keyword>
<evidence type="ECO:0000313" key="15">
    <source>
        <dbReference type="Ensembl" id="ENSHHUP00000022148.1"/>
    </source>
</evidence>
<dbReference type="InterPro" id="IPR013783">
    <property type="entry name" value="Ig-like_fold"/>
</dbReference>
<dbReference type="GO" id="GO:0005911">
    <property type="term" value="C:cell-cell junction"/>
    <property type="evidence" value="ECO:0007669"/>
    <property type="project" value="TreeGrafter"/>
</dbReference>
<dbReference type="InterPro" id="IPR051275">
    <property type="entry name" value="Cell_adhesion_signaling"/>
</dbReference>
<accession>A0A4W5KXK1</accession>